<comment type="caution">
    <text evidence="3">The sequence shown here is derived from an EMBL/GenBank/DDBJ whole genome shotgun (WGS) entry which is preliminary data.</text>
</comment>
<protein>
    <recommendedName>
        <fullName evidence="5">Lytic polysaccharide monooxygenase</fullName>
    </recommendedName>
</protein>
<proteinExistence type="predicted"/>
<dbReference type="Proteomes" id="UP000703661">
    <property type="component" value="Unassembled WGS sequence"/>
</dbReference>
<evidence type="ECO:0008006" key="5">
    <source>
        <dbReference type="Google" id="ProtNLM"/>
    </source>
</evidence>
<gene>
    <name evidence="3" type="ORF">BGZ80_005815</name>
</gene>
<dbReference type="EMBL" id="JAAAID010002864">
    <property type="protein sequence ID" value="KAG0003306.1"/>
    <property type="molecule type" value="Genomic_DNA"/>
</dbReference>
<evidence type="ECO:0000313" key="4">
    <source>
        <dbReference type="Proteomes" id="UP000703661"/>
    </source>
</evidence>
<accession>A0A9P6MJ32</accession>
<feature type="compositionally biased region" description="Low complexity" evidence="1">
    <location>
        <begin position="379"/>
        <end position="394"/>
    </location>
</feature>
<feature type="compositionally biased region" description="Polar residues" evidence="1">
    <location>
        <begin position="369"/>
        <end position="378"/>
    </location>
</feature>
<reference evidence="3" key="1">
    <citation type="journal article" date="2020" name="Fungal Divers.">
        <title>Resolving the Mortierellaceae phylogeny through synthesis of multi-gene phylogenetics and phylogenomics.</title>
        <authorList>
            <person name="Vandepol N."/>
            <person name="Liber J."/>
            <person name="Desiro A."/>
            <person name="Na H."/>
            <person name="Kennedy M."/>
            <person name="Barry K."/>
            <person name="Grigoriev I.V."/>
            <person name="Miller A.N."/>
            <person name="O'Donnell K."/>
            <person name="Stajich J.E."/>
            <person name="Bonito G."/>
        </authorList>
    </citation>
    <scope>NUCLEOTIDE SEQUENCE</scope>
    <source>
        <strain evidence="3">NRRL 2769</strain>
    </source>
</reference>
<name>A0A9P6MJ32_9FUNG</name>
<evidence type="ECO:0000256" key="1">
    <source>
        <dbReference type="SAM" id="MobiDB-lite"/>
    </source>
</evidence>
<evidence type="ECO:0000313" key="3">
    <source>
        <dbReference type="EMBL" id="KAG0003306.1"/>
    </source>
</evidence>
<sequence length="454" mass="49396">MRPQSYSTMPSGSRAFKLALFSLNLLLLNLPASSAHSWLDCSNMLPTGCAGYPLGYPSRNDVDINTKYTYLVKDRRPDAALCQPGHQDIPGNNPFPPAMVTPGQNLHLTWQPDGHLDEAHPSNVEIHWTGVPGTQLYTRSELSPSTLLNTMVFATSGNCDQAWEPNTWCHGHLTIPAWTQPGIYQMIWWWKYDRNPSGEEYSTCFEIVVSDNGIQLREVPVQAQTQVEVPEQIDAATESTAPQTFELAYMMADPVSITDTAVTADNAGSKSNTLGDLITKPDKLLADIPNYSIGENSRMNYVLDNDYLEDETGYLAGDAFNNEENVETSSVLMATPSQVIGSALTQQLSSTNAGTTDNTSTKSDDVKTSVGNKSVQNGTLNTNSLSSNSTSNSTRSFLKPESTTGNDKVRNQTLVRKMPTFDNSASLITARASLPLSGTALLSSTLIALAYMTV</sequence>
<evidence type="ECO:0000256" key="2">
    <source>
        <dbReference type="SAM" id="SignalP"/>
    </source>
</evidence>
<feature type="signal peptide" evidence="2">
    <location>
        <begin position="1"/>
        <end position="35"/>
    </location>
</feature>
<keyword evidence="2" id="KW-0732">Signal</keyword>
<feature type="region of interest" description="Disordered" evidence="1">
    <location>
        <begin position="349"/>
        <end position="409"/>
    </location>
</feature>
<dbReference type="AlphaFoldDB" id="A0A9P6MJ32"/>
<organism evidence="3 4">
    <name type="scientific">Entomortierella chlamydospora</name>
    <dbReference type="NCBI Taxonomy" id="101097"/>
    <lineage>
        <taxon>Eukaryota</taxon>
        <taxon>Fungi</taxon>
        <taxon>Fungi incertae sedis</taxon>
        <taxon>Mucoromycota</taxon>
        <taxon>Mortierellomycotina</taxon>
        <taxon>Mortierellomycetes</taxon>
        <taxon>Mortierellales</taxon>
        <taxon>Mortierellaceae</taxon>
        <taxon>Entomortierella</taxon>
    </lineage>
</organism>
<feature type="compositionally biased region" description="Polar residues" evidence="1">
    <location>
        <begin position="349"/>
        <end position="361"/>
    </location>
</feature>
<feature type="chain" id="PRO_5040279849" description="Lytic polysaccharide monooxygenase" evidence="2">
    <location>
        <begin position="36"/>
        <end position="454"/>
    </location>
</feature>
<keyword evidence="4" id="KW-1185">Reference proteome</keyword>